<proteinExistence type="predicted"/>
<dbReference type="EMBL" id="VSSQ01000931">
    <property type="protein sequence ID" value="MPM03190.1"/>
    <property type="molecule type" value="Genomic_DNA"/>
</dbReference>
<dbReference type="InterPro" id="IPR011050">
    <property type="entry name" value="Pectin_lyase_fold/virulence"/>
</dbReference>
<protein>
    <recommendedName>
        <fullName evidence="2">Right handed beta helix domain-containing protein</fullName>
    </recommendedName>
</protein>
<evidence type="ECO:0000313" key="1">
    <source>
        <dbReference type="EMBL" id="MPM03190.1"/>
    </source>
</evidence>
<organism evidence="1">
    <name type="scientific">bioreactor metagenome</name>
    <dbReference type="NCBI Taxonomy" id="1076179"/>
    <lineage>
        <taxon>unclassified sequences</taxon>
        <taxon>metagenomes</taxon>
        <taxon>ecological metagenomes</taxon>
    </lineage>
</organism>
<comment type="caution">
    <text evidence="1">The sequence shown here is derived from an EMBL/GenBank/DDBJ whole genome shotgun (WGS) entry which is preliminary data.</text>
</comment>
<accession>A0A644WHE8</accession>
<dbReference type="SUPFAM" id="SSF51126">
    <property type="entry name" value="Pectin lyase-like"/>
    <property type="match status" value="1"/>
</dbReference>
<reference evidence="1" key="1">
    <citation type="submission" date="2019-08" db="EMBL/GenBank/DDBJ databases">
        <authorList>
            <person name="Kucharzyk K."/>
            <person name="Murdoch R.W."/>
            <person name="Higgins S."/>
            <person name="Loffler F."/>
        </authorList>
    </citation>
    <scope>NUCLEOTIDE SEQUENCE</scope>
</reference>
<sequence length="424" mass="46903">MKKTVGILFLTVLAFSLFAQARVLSVRTDAINEEGVFSHIADALKVARSGDEINIYEGVYHELGLMVPDGVTLTGIGSVTIAGELPADVSTEVSDNTSTIDLFHNGNLRNLTVTARNMRYPVHSDFSRGNTVQKIENCRFIHYGNHEMYQYRLSSDAASPNGVNDVFRAQSAWGGGTKAGDKRCFSNCYFESPVRAFSVHNNVDFHLTYGASFTSVENCVMISHGTDLNGDKLGFTVPVHIQSLQSNSPDKIILKNCKINGYLCFQNSPTFEVFCNTPGLKTIFNTAGASKQMKPLSAQAKQNLSFYVKNPIEIKNLTNTDKQIIRRGQALKRHKRGIALMTSCDKRKQFMGVAMQDIEPGKSGDVKYRGFLLQDYFRGLEGIQLSDGQQIGVDEIGNFSPDSQFRIAVVSDHQNILIIDKSKK</sequence>
<dbReference type="Gene3D" id="2.160.20.10">
    <property type="entry name" value="Single-stranded right-handed beta-helix, Pectin lyase-like"/>
    <property type="match status" value="1"/>
</dbReference>
<name>A0A644WHE8_9ZZZZ</name>
<dbReference type="AlphaFoldDB" id="A0A644WHE8"/>
<gene>
    <name evidence="1" type="ORF">SDC9_49454</name>
</gene>
<dbReference type="InterPro" id="IPR012334">
    <property type="entry name" value="Pectin_lyas_fold"/>
</dbReference>
<evidence type="ECO:0008006" key="2">
    <source>
        <dbReference type="Google" id="ProtNLM"/>
    </source>
</evidence>